<dbReference type="SUPFAM" id="SSF56219">
    <property type="entry name" value="DNase I-like"/>
    <property type="match status" value="1"/>
</dbReference>
<gene>
    <name evidence="10" type="ORF">KOM_12_436</name>
</gene>
<protein>
    <submittedName>
        <fullName evidence="10">Putative endonuclease/exonuclease/phosphatase</fullName>
    </submittedName>
</protein>
<dbReference type="GO" id="GO:0070260">
    <property type="term" value="F:5'-tyrosyl-DNA phosphodiesterase activity"/>
    <property type="evidence" value="ECO:0007669"/>
    <property type="project" value="TreeGrafter"/>
</dbReference>
<sequence length="311" mass="35368">MSLYITLTNEQLPSELHYMTYNVDQAMREEAFPETKWMARKDRVAALINEVNADIITLQEMRKLPNTITVNEWLATSFPQYYYEIGFRNASALSFGQANLYNPNKFYADRTVKRWLSDTPNVISDTWASSAGGSTGFGYLVLATRFLWVFEGKVVENKKPFWVFNVHFGLEEDLKTKSCAKLLEIVKEVSGGESSIISGDFNLFPDRDATKQRAILVSEFNDIGEGAITSQKAQKVEGTFVGFEHDSFKADLKNMVSRLDHIFTYPKTNQFVKRDPAQLITKTMLVPEPEELSVRHLPSDHLPISVKLTVV</sequence>
<comment type="cofactor">
    <cofactor evidence="2">
        <name>Mg(2+)</name>
        <dbReference type="ChEBI" id="CHEBI:18420"/>
    </cofactor>
</comment>
<keyword evidence="6" id="KW-0378">Hydrolase</keyword>
<evidence type="ECO:0000313" key="10">
    <source>
        <dbReference type="EMBL" id="QYA18704.1"/>
    </source>
</evidence>
<name>A0A8F8KLQ4_9VIRU</name>
<evidence type="ECO:0000256" key="3">
    <source>
        <dbReference type="ARBA" id="ARBA00022722"/>
    </source>
</evidence>
<dbReference type="Pfam" id="PF03372">
    <property type="entry name" value="Exo_endo_phos"/>
    <property type="match status" value="1"/>
</dbReference>
<dbReference type="GO" id="GO:0004519">
    <property type="term" value="F:endonuclease activity"/>
    <property type="evidence" value="ECO:0007669"/>
    <property type="project" value="UniProtKB-KW"/>
</dbReference>
<evidence type="ECO:0000259" key="9">
    <source>
        <dbReference type="Pfam" id="PF03372"/>
    </source>
</evidence>
<evidence type="ECO:0000256" key="7">
    <source>
        <dbReference type="ARBA" id="ARBA00022842"/>
    </source>
</evidence>
<dbReference type="InterPro" id="IPR005135">
    <property type="entry name" value="Endo/exonuclease/phosphatase"/>
</dbReference>
<accession>A0A8F8KLQ4</accession>
<dbReference type="InterPro" id="IPR051547">
    <property type="entry name" value="TDP2-like"/>
</dbReference>
<dbReference type="InterPro" id="IPR036691">
    <property type="entry name" value="Endo/exonu/phosph_ase_sf"/>
</dbReference>
<dbReference type="Gene3D" id="3.60.10.10">
    <property type="entry name" value="Endonuclease/exonuclease/phosphatase"/>
    <property type="match status" value="1"/>
</dbReference>
<organism evidence="10">
    <name type="scientific">Clandestinovirus</name>
    <dbReference type="NCBI Taxonomy" id="2831644"/>
    <lineage>
        <taxon>Viruses</taxon>
    </lineage>
</organism>
<dbReference type="EMBL" id="MZ420154">
    <property type="protein sequence ID" value="QYA18704.1"/>
    <property type="molecule type" value="Genomic_DNA"/>
</dbReference>
<keyword evidence="4" id="KW-0479">Metal-binding</keyword>
<keyword evidence="10" id="KW-0269">Exonuclease</keyword>
<keyword evidence="7" id="KW-0460">Magnesium</keyword>
<keyword evidence="10" id="KW-0255">Endonuclease</keyword>
<evidence type="ECO:0000256" key="2">
    <source>
        <dbReference type="ARBA" id="ARBA00001946"/>
    </source>
</evidence>
<dbReference type="GO" id="GO:0004527">
    <property type="term" value="F:exonuclease activity"/>
    <property type="evidence" value="ECO:0007669"/>
    <property type="project" value="UniProtKB-KW"/>
</dbReference>
<evidence type="ECO:0000256" key="5">
    <source>
        <dbReference type="ARBA" id="ARBA00022763"/>
    </source>
</evidence>
<keyword evidence="5" id="KW-0227">DNA damage</keyword>
<evidence type="ECO:0000256" key="1">
    <source>
        <dbReference type="ARBA" id="ARBA00001936"/>
    </source>
</evidence>
<evidence type="ECO:0000256" key="4">
    <source>
        <dbReference type="ARBA" id="ARBA00022723"/>
    </source>
</evidence>
<proteinExistence type="predicted"/>
<reference evidence="10" key="1">
    <citation type="submission" date="2021-06" db="EMBL/GenBank/DDBJ databases">
        <authorList>
            <person name="Rolland C."/>
        </authorList>
    </citation>
    <scope>NUCLEOTIDE SEQUENCE</scope>
    <source>
        <strain evidence="10">347.936635</strain>
    </source>
</reference>
<dbReference type="PANTHER" id="PTHR15822:SF4">
    <property type="entry name" value="TYROSYL-DNA PHOSPHODIESTERASE 2"/>
    <property type="match status" value="1"/>
</dbReference>
<dbReference type="GO" id="GO:0006302">
    <property type="term" value="P:double-strand break repair"/>
    <property type="evidence" value="ECO:0007669"/>
    <property type="project" value="TreeGrafter"/>
</dbReference>
<feature type="domain" description="Endonuclease/exonuclease/phosphatase" evidence="9">
    <location>
        <begin position="19"/>
        <end position="301"/>
    </location>
</feature>
<keyword evidence="8" id="KW-0234">DNA repair</keyword>
<evidence type="ECO:0000256" key="6">
    <source>
        <dbReference type="ARBA" id="ARBA00022801"/>
    </source>
</evidence>
<keyword evidence="3" id="KW-0540">Nuclease</keyword>
<comment type="cofactor">
    <cofactor evidence="1">
        <name>Mn(2+)</name>
        <dbReference type="ChEBI" id="CHEBI:29035"/>
    </cofactor>
</comment>
<dbReference type="GO" id="GO:0046872">
    <property type="term" value="F:metal ion binding"/>
    <property type="evidence" value="ECO:0007669"/>
    <property type="project" value="UniProtKB-KW"/>
</dbReference>
<dbReference type="GO" id="GO:0003697">
    <property type="term" value="F:single-stranded DNA binding"/>
    <property type="evidence" value="ECO:0007669"/>
    <property type="project" value="TreeGrafter"/>
</dbReference>
<evidence type="ECO:0000256" key="8">
    <source>
        <dbReference type="ARBA" id="ARBA00023204"/>
    </source>
</evidence>
<dbReference type="PANTHER" id="PTHR15822">
    <property type="entry name" value="TRAF AND TNF RECEPTOR-ASSOCIATED PROTEIN"/>
    <property type="match status" value="1"/>
</dbReference>